<dbReference type="InterPro" id="IPR027417">
    <property type="entry name" value="P-loop_NTPase"/>
</dbReference>
<dbReference type="SUPFAM" id="SSF52540">
    <property type="entry name" value="P-loop containing nucleoside triphosphate hydrolases"/>
    <property type="match status" value="1"/>
</dbReference>
<evidence type="ECO:0000313" key="3">
    <source>
        <dbReference type="RefSeq" id="XP_019614266.1"/>
    </source>
</evidence>
<gene>
    <name evidence="3" type="primary">LOC109462189</name>
</gene>
<feature type="region of interest" description="Disordered" evidence="1">
    <location>
        <begin position="85"/>
        <end position="105"/>
    </location>
</feature>
<evidence type="ECO:0000313" key="2">
    <source>
        <dbReference type="Proteomes" id="UP000515135"/>
    </source>
</evidence>
<dbReference type="KEGG" id="bbel:109462189"/>
<accession>A0A6P4YBR2</accession>
<sequence length="203" mass="23493">MPSTTGQLYQQIGRAGRKGDPAHAVLFFNKPDWCTDGPMKDLFKADCLRQKLLHQLGQEGQENQDRCCSVHSDDDSCIFTQVTEGPERNTKRRKPRLKRRQDTNNEEELKSQLYRLRDQWYELRPELVFIGPCGIMSDDTLNRIAKDCHSIHTCEDLKLVKGITNMSINNLETIIATIDRLIPEQNTKKNRRPVLRDVTNLNQ</sequence>
<dbReference type="OrthoDB" id="6130533at2759"/>
<protein>
    <submittedName>
        <fullName evidence="3">Uncharacterized protein LOC109462189</fullName>
    </submittedName>
</protein>
<keyword evidence="2" id="KW-1185">Reference proteome</keyword>
<dbReference type="GeneID" id="109462189"/>
<feature type="compositionally biased region" description="Basic residues" evidence="1">
    <location>
        <begin position="90"/>
        <end position="99"/>
    </location>
</feature>
<organism evidence="2 3">
    <name type="scientific">Branchiostoma belcheri</name>
    <name type="common">Amphioxus</name>
    <dbReference type="NCBI Taxonomy" id="7741"/>
    <lineage>
        <taxon>Eukaryota</taxon>
        <taxon>Metazoa</taxon>
        <taxon>Chordata</taxon>
        <taxon>Cephalochordata</taxon>
        <taxon>Leptocardii</taxon>
        <taxon>Amphioxiformes</taxon>
        <taxon>Branchiostomatidae</taxon>
        <taxon>Branchiostoma</taxon>
    </lineage>
</organism>
<dbReference type="Proteomes" id="UP000515135">
    <property type="component" value="Unplaced"/>
</dbReference>
<name>A0A6P4YBR2_BRABE</name>
<dbReference type="AlphaFoldDB" id="A0A6P4YBR2"/>
<reference evidence="3" key="1">
    <citation type="submission" date="2025-08" db="UniProtKB">
        <authorList>
            <consortium name="RefSeq"/>
        </authorList>
    </citation>
    <scope>IDENTIFICATION</scope>
    <source>
        <tissue evidence="3">Gonad</tissue>
    </source>
</reference>
<evidence type="ECO:0000256" key="1">
    <source>
        <dbReference type="SAM" id="MobiDB-lite"/>
    </source>
</evidence>
<dbReference type="Gene3D" id="3.40.50.300">
    <property type="entry name" value="P-loop containing nucleotide triphosphate hydrolases"/>
    <property type="match status" value="1"/>
</dbReference>
<dbReference type="RefSeq" id="XP_019614266.1">
    <property type="nucleotide sequence ID" value="XM_019758707.1"/>
</dbReference>
<proteinExistence type="predicted"/>